<evidence type="ECO:0000313" key="4">
    <source>
        <dbReference type="WBParaSite" id="ACRNAN_scaffold21178.g6486.t1"/>
    </source>
</evidence>
<dbReference type="PANTHER" id="PTHR47966:SF8">
    <property type="entry name" value="ASPARTIC PROTEASE 1-RELATED"/>
    <property type="match status" value="1"/>
</dbReference>
<dbReference type="InterPro" id="IPR001461">
    <property type="entry name" value="Aspartic_peptidase_A1"/>
</dbReference>
<dbReference type="WBParaSite" id="ACRNAN_scaffold21178.g6486.t1">
    <property type="protein sequence ID" value="ACRNAN_scaffold21178.g6486.t1"/>
    <property type="gene ID" value="ACRNAN_scaffold21178.g6486"/>
</dbReference>
<dbReference type="PANTHER" id="PTHR47966">
    <property type="entry name" value="BETA-SITE APP-CLEAVING ENZYME, ISOFORM A-RELATED"/>
    <property type="match status" value="1"/>
</dbReference>
<evidence type="ECO:0000259" key="2">
    <source>
        <dbReference type="PROSITE" id="PS51767"/>
    </source>
</evidence>
<accession>A0A914DBF5</accession>
<dbReference type="Pfam" id="PF00026">
    <property type="entry name" value="Asp"/>
    <property type="match status" value="1"/>
</dbReference>
<sequence length="104" mass="11437">MSLGQMLSNYLDDFYVGKISLGTPPQTLTVRPDTSYANLWVLDSKCTSAACIGNPSLLNNYNRTRFNSTASSTFMVNFGGKNFTASEYYGDLCDSGTIVNDQFM</sequence>
<keyword evidence="3" id="KW-1185">Reference proteome</keyword>
<dbReference type="Gene3D" id="2.40.70.10">
    <property type="entry name" value="Acid Proteases"/>
    <property type="match status" value="1"/>
</dbReference>
<protein>
    <submittedName>
        <fullName evidence="4">Peptidase A1 domain-containing protein</fullName>
    </submittedName>
</protein>
<proteinExistence type="inferred from homology"/>
<evidence type="ECO:0000313" key="3">
    <source>
        <dbReference type="Proteomes" id="UP000887540"/>
    </source>
</evidence>
<dbReference type="InterPro" id="IPR021109">
    <property type="entry name" value="Peptidase_aspartic_dom_sf"/>
</dbReference>
<organism evidence="3 4">
    <name type="scientific">Acrobeloides nanus</name>
    <dbReference type="NCBI Taxonomy" id="290746"/>
    <lineage>
        <taxon>Eukaryota</taxon>
        <taxon>Metazoa</taxon>
        <taxon>Ecdysozoa</taxon>
        <taxon>Nematoda</taxon>
        <taxon>Chromadorea</taxon>
        <taxon>Rhabditida</taxon>
        <taxon>Tylenchina</taxon>
        <taxon>Cephalobomorpha</taxon>
        <taxon>Cephaloboidea</taxon>
        <taxon>Cephalobidae</taxon>
        <taxon>Acrobeloides</taxon>
    </lineage>
</organism>
<comment type="similarity">
    <text evidence="1">Belongs to the peptidase A1 family.</text>
</comment>
<dbReference type="SUPFAM" id="SSF50630">
    <property type="entry name" value="Acid proteases"/>
    <property type="match status" value="1"/>
</dbReference>
<name>A0A914DBF5_9BILA</name>
<evidence type="ECO:0000256" key="1">
    <source>
        <dbReference type="ARBA" id="ARBA00007447"/>
    </source>
</evidence>
<dbReference type="GO" id="GO:0005764">
    <property type="term" value="C:lysosome"/>
    <property type="evidence" value="ECO:0007669"/>
    <property type="project" value="TreeGrafter"/>
</dbReference>
<dbReference type="Proteomes" id="UP000887540">
    <property type="component" value="Unplaced"/>
</dbReference>
<dbReference type="GO" id="GO:0006508">
    <property type="term" value="P:proteolysis"/>
    <property type="evidence" value="ECO:0007669"/>
    <property type="project" value="InterPro"/>
</dbReference>
<dbReference type="InterPro" id="IPR033121">
    <property type="entry name" value="PEPTIDASE_A1"/>
</dbReference>
<dbReference type="GO" id="GO:0004190">
    <property type="term" value="F:aspartic-type endopeptidase activity"/>
    <property type="evidence" value="ECO:0007669"/>
    <property type="project" value="InterPro"/>
</dbReference>
<feature type="domain" description="Peptidase A1" evidence="2">
    <location>
        <begin position="15"/>
        <end position="104"/>
    </location>
</feature>
<dbReference type="AlphaFoldDB" id="A0A914DBF5"/>
<reference evidence="4" key="1">
    <citation type="submission" date="2022-11" db="UniProtKB">
        <authorList>
            <consortium name="WormBaseParasite"/>
        </authorList>
    </citation>
    <scope>IDENTIFICATION</scope>
</reference>
<dbReference type="PROSITE" id="PS51767">
    <property type="entry name" value="PEPTIDASE_A1"/>
    <property type="match status" value="1"/>
</dbReference>